<dbReference type="HOGENOM" id="CLU_023194_6_0_5"/>
<feature type="domain" description="Gfo/Idh/MocA-like oxidoreductase N-terminal" evidence="2">
    <location>
        <begin position="6"/>
        <end position="118"/>
    </location>
</feature>
<dbReference type="RefSeq" id="WP_045684729.1">
    <property type="nucleotide sequence ID" value="NZ_CP010803.1"/>
</dbReference>
<dbReference type="Pfam" id="PF01408">
    <property type="entry name" value="GFO_IDH_MocA"/>
    <property type="match status" value="1"/>
</dbReference>
<dbReference type="GO" id="GO:0016491">
    <property type="term" value="F:oxidoreductase activity"/>
    <property type="evidence" value="ECO:0007669"/>
    <property type="project" value="UniProtKB-KW"/>
</dbReference>
<dbReference type="Gene3D" id="3.40.50.720">
    <property type="entry name" value="NAD(P)-binding Rossmann-like Domain"/>
    <property type="match status" value="1"/>
</dbReference>
<dbReference type="PANTHER" id="PTHR43818:SF11">
    <property type="entry name" value="BCDNA.GH03377"/>
    <property type="match status" value="1"/>
</dbReference>
<protein>
    <submittedName>
        <fullName evidence="4">Oxidoreductase</fullName>
    </submittedName>
</protein>
<dbReference type="PANTHER" id="PTHR43818">
    <property type="entry name" value="BCDNA.GH03377"/>
    <property type="match status" value="1"/>
</dbReference>
<evidence type="ECO:0000259" key="2">
    <source>
        <dbReference type="Pfam" id="PF01408"/>
    </source>
</evidence>
<dbReference type="GO" id="GO:0000166">
    <property type="term" value="F:nucleotide binding"/>
    <property type="evidence" value="ECO:0007669"/>
    <property type="project" value="InterPro"/>
</dbReference>
<dbReference type="Gene3D" id="3.30.360.10">
    <property type="entry name" value="Dihydrodipicolinate Reductase, domain 2"/>
    <property type="match status" value="1"/>
</dbReference>
<dbReference type="Proteomes" id="UP000032611">
    <property type="component" value="Chromosome"/>
</dbReference>
<dbReference type="InterPro" id="IPR000683">
    <property type="entry name" value="Gfo/Idh/MocA-like_OxRdtase_N"/>
</dbReference>
<dbReference type="AlphaFoldDB" id="A0A0D5LWY3"/>
<dbReference type="PATRIC" id="fig|1486262.3.peg.800"/>
<dbReference type="SUPFAM" id="SSF55347">
    <property type="entry name" value="Glyceraldehyde-3-phosphate dehydrogenase-like, C-terminal domain"/>
    <property type="match status" value="1"/>
</dbReference>
<dbReference type="STRING" id="1486262.TM49_03930"/>
<evidence type="ECO:0000256" key="1">
    <source>
        <dbReference type="ARBA" id="ARBA00023002"/>
    </source>
</evidence>
<dbReference type="Pfam" id="PF22725">
    <property type="entry name" value="GFO_IDH_MocA_C3"/>
    <property type="match status" value="1"/>
</dbReference>
<accession>A0A0D5LWY3</accession>
<keyword evidence="1" id="KW-0560">Oxidoreductase</keyword>
<evidence type="ECO:0000313" key="5">
    <source>
        <dbReference type="Proteomes" id="UP000032611"/>
    </source>
</evidence>
<dbReference type="OrthoDB" id="9776544at2"/>
<dbReference type="EMBL" id="CP010803">
    <property type="protein sequence ID" value="AJY47913.1"/>
    <property type="molecule type" value="Genomic_DNA"/>
</dbReference>
<dbReference type="InterPro" id="IPR036291">
    <property type="entry name" value="NAD(P)-bd_dom_sf"/>
</dbReference>
<name>A0A0D5LWY3_MAREN</name>
<dbReference type="InterPro" id="IPR050463">
    <property type="entry name" value="Gfo/Idh/MocA_oxidrdct_glycsds"/>
</dbReference>
<dbReference type="SUPFAM" id="SSF51735">
    <property type="entry name" value="NAD(P)-binding Rossmann-fold domains"/>
    <property type="match status" value="1"/>
</dbReference>
<proteinExistence type="predicted"/>
<gene>
    <name evidence="4" type="ORF">TM49_03930</name>
</gene>
<organism evidence="4 5">
    <name type="scientific">Martelella endophytica</name>
    <dbReference type="NCBI Taxonomy" id="1486262"/>
    <lineage>
        <taxon>Bacteria</taxon>
        <taxon>Pseudomonadati</taxon>
        <taxon>Pseudomonadota</taxon>
        <taxon>Alphaproteobacteria</taxon>
        <taxon>Hyphomicrobiales</taxon>
        <taxon>Aurantimonadaceae</taxon>
        <taxon>Martelella</taxon>
    </lineage>
</organism>
<evidence type="ECO:0000259" key="3">
    <source>
        <dbReference type="Pfam" id="PF22725"/>
    </source>
</evidence>
<reference evidence="4 5" key="1">
    <citation type="journal article" date="2015" name="Genome Announc.">
        <title>Complete genome sequence of Martelella endophytica YC6887, which has antifungal activity associated with a halophyte.</title>
        <authorList>
            <person name="Khan A."/>
            <person name="Khan H."/>
            <person name="Chung E.J."/>
            <person name="Hossain M.T."/>
            <person name="Chung Y.R."/>
        </authorList>
    </citation>
    <scope>NUCLEOTIDE SEQUENCE [LARGE SCALE GENOMIC DNA]</scope>
    <source>
        <strain evidence="4">YC6887</strain>
    </source>
</reference>
<feature type="domain" description="GFO/IDH/MocA-like oxidoreductase" evidence="3">
    <location>
        <begin position="130"/>
        <end position="264"/>
    </location>
</feature>
<dbReference type="InterPro" id="IPR055170">
    <property type="entry name" value="GFO_IDH_MocA-like_dom"/>
</dbReference>
<evidence type="ECO:0000313" key="4">
    <source>
        <dbReference type="EMBL" id="AJY47913.1"/>
    </source>
</evidence>
<keyword evidence="5" id="KW-1185">Reference proteome</keyword>
<sequence>MKTVLGVGLIGCGNISSAYLARAKTFANIAFVGVADMNAAAAEERGAEFGLPAMTPEALLAHPDVDIVLNLTPPVAHFAVSKMALEAGKHVYCEKPFVLDVAEGKELMQLAEPRGLRIGSAPDTILGASHQLARHMIDVGAIGTVTSGTCFVMNHGMEEWHPSPDFFFRKGGGPILDLGPYYVANLVQLLGPVTRVTAEASMPETSRRIGSGPRAGETIPVEVATTVQAILTFESGALVTLVASWDVWQHDLAPMALYGSEGSIHIPDPNFFDGPVAATKRREVAALPQWDHPLGPPNRTVSRGEVADYRTAGLADMAQAIVENREHRCNGEFALHVVDILTAILRSSEDRIGIDVSTRCRRPEALGPEQAMRLLQTRQER</sequence>
<dbReference type="KEGG" id="mey:TM49_03930"/>